<feature type="transmembrane region" description="Helical" evidence="13">
    <location>
        <begin position="48"/>
        <end position="67"/>
    </location>
</feature>
<accession>Q56361</accession>
<evidence type="ECO:0000256" key="10">
    <source>
        <dbReference type="ARBA" id="ARBA00023004"/>
    </source>
</evidence>
<evidence type="ECO:0000256" key="9">
    <source>
        <dbReference type="ARBA" id="ARBA00022989"/>
    </source>
</evidence>
<dbReference type="PRINTS" id="PR00161">
    <property type="entry name" value="NIHGNASECYTB"/>
</dbReference>
<comment type="subcellular location">
    <subcellularLocation>
        <location evidence="1">Cell membrane</location>
        <topology evidence="1">Multi-pass membrane protein</topology>
    </subcellularLocation>
</comment>
<feature type="domain" description="Cytochrome b561 bacterial/Ni-hydrogenase" evidence="14">
    <location>
        <begin position="41"/>
        <end position="247"/>
    </location>
</feature>
<protein>
    <submittedName>
        <fullName evidence="15">HupC</fullName>
    </submittedName>
</protein>
<evidence type="ECO:0000256" key="4">
    <source>
        <dbReference type="ARBA" id="ARBA00022475"/>
    </source>
</evidence>
<dbReference type="PANTHER" id="PTHR30485:SF0">
    <property type="entry name" value="NI_FE-HYDROGENASE 1 B-TYPE CYTOCHROME SUBUNIT-RELATED"/>
    <property type="match status" value="1"/>
</dbReference>
<dbReference type="PANTHER" id="PTHR30485">
    <property type="entry name" value="NI/FE-HYDROGENASE 1 B-TYPE CYTOCHROME SUBUNIT"/>
    <property type="match status" value="1"/>
</dbReference>
<keyword evidence="9 13" id="KW-1133">Transmembrane helix</keyword>
<name>Q56361_THIRO</name>
<evidence type="ECO:0000313" key="15">
    <source>
        <dbReference type="EMBL" id="AAA27411.1"/>
    </source>
</evidence>
<keyword evidence="11 13" id="KW-0472">Membrane</keyword>
<dbReference type="AlphaFoldDB" id="Q56361"/>
<evidence type="ECO:0000256" key="12">
    <source>
        <dbReference type="ARBA" id="ARBA00056801"/>
    </source>
</evidence>
<keyword evidence="4" id="KW-1003">Cell membrane</keyword>
<organism evidence="15">
    <name type="scientific">Thiocapsa roseopersicina</name>
    <dbReference type="NCBI Taxonomy" id="1058"/>
    <lineage>
        <taxon>Bacteria</taxon>
        <taxon>Pseudomonadati</taxon>
        <taxon>Pseudomonadota</taxon>
        <taxon>Gammaproteobacteria</taxon>
        <taxon>Chromatiales</taxon>
        <taxon>Chromatiaceae</taxon>
        <taxon>Thiocapsa</taxon>
    </lineage>
</organism>
<reference evidence="15" key="2">
    <citation type="submission" date="1999-08" db="EMBL/GenBank/DDBJ databases">
        <authorList>
            <person name="Colbeau A."/>
        </authorList>
    </citation>
    <scope>NUCLEOTIDE SEQUENCE</scope>
</reference>
<evidence type="ECO:0000256" key="7">
    <source>
        <dbReference type="ARBA" id="ARBA00022723"/>
    </source>
</evidence>
<comment type="similarity">
    <text evidence="2">Belongs to the HupC/HyaC/HydC family.</text>
</comment>
<reference evidence="15" key="1">
    <citation type="journal article" date="1994" name="Gene">
        <title>Cloning and sequence of the structural (hupSLC) and accessory (hupDHI) genes for hydrogenase biosynthesis in Thiocapsa roseopersicina.</title>
        <authorList>
            <person name="Colbeau A.A."/>
            <person name="Kovacs K.K."/>
            <person name="Chabert J.J."/>
            <person name="Vignais P.P.M."/>
        </authorList>
    </citation>
    <scope>NUCLEOTIDE SEQUENCE</scope>
</reference>
<keyword evidence="5" id="KW-0349">Heme</keyword>
<evidence type="ECO:0000256" key="5">
    <source>
        <dbReference type="ARBA" id="ARBA00022617"/>
    </source>
</evidence>
<evidence type="ECO:0000256" key="3">
    <source>
        <dbReference type="ARBA" id="ARBA00022448"/>
    </source>
</evidence>
<dbReference type="Gene3D" id="1.20.950.20">
    <property type="entry name" value="Transmembrane di-heme cytochromes, Chain C"/>
    <property type="match status" value="1"/>
</dbReference>
<evidence type="ECO:0000259" key="14">
    <source>
        <dbReference type="Pfam" id="PF01292"/>
    </source>
</evidence>
<keyword evidence="6 13" id="KW-0812">Transmembrane</keyword>
<dbReference type="InterPro" id="IPR011577">
    <property type="entry name" value="Cyt_b561_bac/Ni-Hgenase"/>
</dbReference>
<dbReference type="InterPro" id="IPR051542">
    <property type="entry name" value="Hydrogenase_cytochrome"/>
</dbReference>
<keyword evidence="3" id="KW-0813">Transport</keyword>
<keyword evidence="7" id="KW-0479">Metal-binding</keyword>
<evidence type="ECO:0000256" key="8">
    <source>
        <dbReference type="ARBA" id="ARBA00022982"/>
    </source>
</evidence>
<sequence>MSRAASRLAPGAPTAEIRLTNIRDNAMNTSLPNVKQTAVYVYQAPLRAWHWINALSITILAITGYLIGSPLPTLPGEASDHYVMGYIRFAHFAAAYVFVIAFIFRIYWAFVGNRYSHQLFTLPFWRASFWHELIHEVRWYAFKETEPAKYIGHNPLAHLFMVVIITVGGLVMIVTGFALYSEQTGLGSWQDQLFGWVIPFVGQSQDVRMWHHWGMWVIVIFVMLHVYTAIREDIMSRQSLISTMVSGWRMFKDDRP</sequence>
<dbReference type="NCBIfam" id="TIGR02125">
    <property type="entry name" value="CytB-hydogenase"/>
    <property type="match status" value="1"/>
</dbReference>
<feature type="transmembrane region" description="Helical" evidence="13">
    <location>
        <begin position="87"/>
        <end position="108"/>
    </location>
</feature>
<evidence type="ECO:0000256" key="1">
    <source>
        <dbReference type="ARBA" id="ARBA00004651"/>
    </source>
</evidence>
<evidence type="ECO:0000256" key="2">
    <source>
        <dbReference type="ARBA" id="ARBA00008622"/>
    </source>
</evidence>
<gene>
    <name evidence="15" type="primary">hupC</name>
</gene>
<feature type="transmembrane region" description="Helical" evidence="13">
    <location>
        <begin position="213"/>
        <end position="230"/>
    </location>
</feature>
<dbReference type="FunFam" id="1.20.950.20:FF:000003">
    <property type="entry name" value="Ni/Fe-hydrogenase 1 b-type cytochrome subunit"/>
    <property type="match status" value="1"/>
</dbReference>
<evidence type="ECO:0000256" key="13">
    <source>
        <dbReference type="SAM" id="Phobius"/>
    </source>
</evidence>
<keyword evidence="8" id="KW-0249">Electron transport</keyword>
<proteinExistence type="inferred from homology"/>
<keyword evidence="10" id="KW-0408">Iron</keyword>
<dbReference type="Pfam" id="PF01292">
    <property type="entry name" value="Ni_hydr_CYTB"/>
    <property type="match status" value="1"/>
</dbReference>
<dbReference type="InterPro" id="IPR016174">
    <property type="entry name" value="Di-haem_cyt_TM"/>
</dbReference>
<dbReference type="GO" id="GO:0009055">
    <property type="term" value="F:electron transfer activity"/>
    <property type="evidence" value="ECO:0007669"/>
    <property type="project" value="InterPro"/>
</dbReference>
<dbReference type="SUPFAM" id="SSF81342">
    <property type="entry name" value="Transmembrane di-heme cytochromes"/>
    <property type="match status" value="1"/>
</dbReference>
<dbReference type="GO" id="GO:0005886">
    <property type="term" value="C:plasma membrane"/>
    <property type="evidence" value="ECO:0007669"/>
    <property type="project" value="UniProtKB-SubCell"/>
</dbReference>
<dbReference type="EMBL" id="L22980">
    <property type="protein sequence ID" value="AAA27411.1"/>
    <property type="molecule type" value="Genomic_DNA"/>
</dbReference>
<comment type="function">
    <text evidence="12">Probable b-type cytochrome.</text>
</comment>
<dbReference type="InterPro" id="IPR000516">
    <property type="entry name" value="Ni-dep_Hydgase_cyt-B"/>
</dbReference>
<evidence type="ECO:0000256" key="11">
    <source>
        <dbReference type="ARBA" id="ARBA00023136"/>
    </source>
</evidence>
<feature type="transmembrane region" description="Helical" evidence="13">
    <location>
        <begin position="159"/>
        <end position="180"/>
    </location>
</feature>
<dbReference type="GO" id="GO:0020037">
    <property type="term" value="F:heme binding"/>
    <property type="evidence" value="ECO:0007669"/>
    <property type="project" value="TreeGrafter"/>
</dbReference>
<dbReference type="GO" id="GO:0005506">
    <property type="term" value="F:iron ion binding"/>
    <property type="evidence" value="ECO:0007669"/>
    <property type="project" value="InterPro"/>
</dbReference>
<dbReference type="GO" id="GO:0022904">
    <property type="term" value="P:respiratory electron transport chain"/>
    <property type="evidence" value="ECO:0007669"/>
    <property type="project" value="InterPro"/>
</dbReference>
<evidence type="ECO:0000256" key="6">
    <source>
        <dbReference type="ARBA" id="ARBA00022692"/>
    </source>
</evidence>